<organism evidence="2 3">
    <name type="scientific">Oryza meyeriana var. granulata</name>
    <dbReference type="NCBI Taxonomy" id="110450"/>
    <lineage>
        <taxon>Eukaryota</taxon>
        <taxon>Viridiplantae</taxon>
        <taxon>Streptophyta</taxon>
        <taxon>Embryophyta</taxon>
        <taxon>Tracheophyta</taxon>
        <taxon>Spermatophyta</taxon>
        <taxon>Magnoliopsida</taxon>
        <taxon>Liliopsida</taxon>
        <taxon>Poales</taxon>
        <taxon>Poaceae</taxon>
        <taxon>BOP clade</taxon>
        <taxon>Oryzoideae</taxon>
        <taxon>Oryzeae</taxon>
        <taxon>Oryzinae</taxon>
        <taxon>Oryza</taxon>
        <taxon>Oryza meyeriana</taxon>
    </lineage>
</organism>
<dbReference type="EMBL" id="SPHZ02000005">
    <property type="protein sequence ID" value="KAF0919710.1"/>
    <property type="molecule type" value="Genomic_DNA"/>
</dbReference>
<evidence type="ECO:0000256" key="1">
    <source>
        <dbReference type="SAM" id="MobiDB-lite"/>
    </source>
</evidence>
<proteinExistence type="predicted"/>
<sequence>MAALDLSSLSSTSRRLPTPLPSPTAPWQSGSSWRRHGSTAAWAGKLCNGVWCYGTNLLTGVLHQLAMAMTALDVGWPWRWSTLTRCHSHFLTPSSFCPFFKIQAPS</sequence>
<comment type="caution">
    <text evidence="2">The sequence shown here is derived from an EMBL/GenBank/DDBJ whole genome shotgun (WGS) entry which is preliminary data.</text>
</comment>
<protein>
    <submittedName>
        <fullName evidence="2">Uncharacterized protein</fullName>
    </submittedName>
</protein>
<feature type="compositionally biased region" description="Low complexity" evidence="1">
    <location>
        <begin position="1"/>
        <end position="17"/>
    </location>
</feature>
<dbReference type="Proteomes" id="UP000479710">
    <property type="component" value="Unassembled WGS sequence"/>
</dbReference>
<evidence type="ECO:0000313" key="2">
    <source>
        <dbReference type="EMBL" id="KAF0919710.1"/>
    </source>
</evidence>
<feature type="region of interest" description="Disordered" evidence="1">
    <location>
        <begin position="1"/>
        <end position="35"/>
    </location>
</feature>
<reference evidence="2 3" key="1">
    <citation type="submission" date="2019-11" db="EMBL/GenBank/DDBJ databases">
        <title>Whole genome sequence of Oryza granulata.</title>
        <authorList>
            <person name="Li W."/>
        </authorList>
    </citation>
    <scope>NUCLEOTIDE SEQUENCE [LARGE SCALE GENOMIC DNA]</scope>
    <source>
        <strain evidence="3">cv. Menghai</strain>
        <tissue evidence="2">Leaf</tissue>
    </source>
</reference>
<accession>A0A6G1E4L2</accession>
<evidence type="ECO:0000313" key="3">
    <source>
        <dbReference type="Proteomes" id="UP000479710"/>
    </source>
</evidence>
<keyword evidence="3" id="KW-1185">Reference proteome</keyword>
<gene>
    <name evidence="2" type="ORF">E2562_030958</name>
</gene>
<name>A0A6G1E4L2_9ORYZ</name>
<dbReference type="AlphaFoldDB" id="A0A6G1E4L2"/>